<feature type="non-terminal residue" evidence="1">
    <location>
        <position position="1"/>
    </location>
</feature>
<name>X1C5Q3_9ZZZZ</name>
<reference evidence="1" key="1">
    <citation type="journal article" date="2014" name="Front. Microbiol.">
        <title>High frequency of phylogenetically diverse reductive dehalogenase-homologous genes in deep subseafloor sedimentary metagenomes.</title>
        <authorList>
            <person name="Kawai M."/>
            <person name="Futagami T."/>
            <person name="Toyoda A."/>
            <person name="Takaki Y."/>
            <person name="Nishi S."/>
            <person name="Hori S."/>
            <person name="Arai W."/>
            <person name="Tsubouchi T."/>
            <person name="Morono Y."/>
            <person name="Uchiyama I."/>
            <person name="Ito T."/>
            <person name="Fujiyama A."/>
            <person name="Inagaki F."/>
            <person name="Takami H."/>
        </authorList>
    </citation>
    <scope>NUCLEOTIDE SEQUENCE</scope>
    <source>
        <strain evidence="1">Expedition CK06-06</strain>
    </source>
</reference>
<gene>
    <name evidence="1" type="ORF">S01H4_23670</name>
</gene>
<dbReference type="AlphaFoldDB" id="X1C5Q3"/>
<dbReference type="EMBL" id="BART01011017">
    <property type="protein sequence ID" value="GAG79716.1"/>
    <property type="molecule type" value="Genomic_DNA"/>
</dbReference>
<evidence type="ECO:0000313" key="1">
    <source>
        <dbReference type="EMBL" id="GAG79716.1"/>
    </source>
</evidence>
<proteinExistence type="predicted"/>
<accession>X1C5Q3</accession>
<sequence>NSRLSCSYFLKLLDEFPEDEQKRCMHIGLLDQNEISND</sequence>
<protein>
    <submittedName>
        <fullName evidence="1">Uncharacterized protein</fullName>
    </submittedName>
</protein>
<comment type="caution">
    <text evidence="1">The sequence shown here is derived from an EMBL/GenBank/DDBJ whole genome shotgun (WGS) entry which is preliminary data.</text>
</comment>
<organism evidence="1">
    <name type="scientific">marine sediment metagenome</name>
    <dbReference type="NCBI Taxonomy" id="412755"/>
    <lineage>
        <taxon>unclassified sequences</taxon>
        <taxon>metagenomes</taxon>
        <taxon>ecological metagenomes</taxon>
    </lineage>
</organism>